<gene>
    <name evidence="1" type="ORF">PAHAL_1G174000</name>
</gene>
<accession>A0A2T8KVI5</accession>
<proteinExistence type="predicted"/>
<dbReference type="Proteomes" id="UP000243499">
    <property type="component" value="Chromosome 1"/>
</dbReference>
<protein>
    <submittedName>
        <fullName evidence="1">Uncharacterized protein</fullName>
    </submittedName>
</protein>
<dbReference type="EMBL" id="CM008046">
    <property type="protein sequence ID" value="PVH66191.1"/>
    <property type="molecule type" value="Genomic_DNA"/>
</dbReference>
<organism evidence="1">
    <name type="scientific">Panicum hallii</name>
    <dbReference type="NCBI Taxonomy" id="206008"/>
    <lineage>
        <taxon>Eukaryota</taxon>
        <taxon>Viridiplantae</taxon>
        <taxon>Streptophyta</taxon>
        <taxon>Embryophyta</taxon>
        <taxon>Tracheophyta</taxon>
        <taxon>Spermatophyta</taxon>
        <taxon>Magnoliopsida</taxon>
        <taxon>Liliopsida</taxon>
        <taxon>Poales</taxon>
        <taxon>Poaceae</taxon>
        <taxon>PACMAD clade</taxon>
        <taxon>Panicoideae</taxon>
        <taxon>Panicodae</taxon>
        <taxon>Paniceae</taxon>
        <taxon>Panicinae</taxon>
        <taxon>Panicum</taxon>
        <taxon>Panicum sect. Panicum</taxon>
    </lineage>
</organism>
<reference evidence="1" key="1">
    <citation type="submission" date="2018-04" db="EMBL/GenBank/DDBJ databases">
        <title>WGS assembly of Panicum hallii.</title>
        <authorList>
            <person name="Lovell J."/>
            <person name="Jenkins J."/>
            <person name="Lowry D."/>
            <person name="Mamidi S."/>
            <person name="Sreedasyam A."/>
            <person name="Weng X."/>
            <person name="Barry K."/>
            <person name="Bonette J."/>
            <person name="Campitelli B."/>
            <person name="Daum C."/>
            <person name="Gordon S."/>
            <person name="Gould B."/>
            <person name="Lipzen A."/>
            <person name="Macqueen A."/>
            <person name="Palacio-Mejia J."/>
            <person name="Plott C."/>
            <person name="Shakirov E."/>
            <person name="Shu S."/>
            <person name="Yoshinaga Y."/>
            <person name="Zane M."/>
            <person name="Rokhsar D."/>
            <person name="Grimwood J."/>
            <person name="Schmutz J."/>
            <person name="Juenger T."/>
        </authorList>
    </citation>
    <scope>NUCLEOTIDE SEQUENCE [LARGE SCALE GENOMIC DNA]</scope>
    <source>
        <strain evidence="1">FIL2</strain>
    </source>
</reference>
<evidence type="ECO:0000313" key="1">
    <source>
        <dbReference type="EMBL" id="PVH66191.1"/>
    </source>
</evidence>
<name>A0A2T8KVI5_9POAL</name>
<sequence length="54" mass="5737">MSSLSDSTLQMRATTTPPALLFRRRGFPLAAFAGLSTARSTANWSGFSAAFPTI</sequence>
<dbReference type="AlphaFoldDB" id="A0A2T8KVI5"/>
<dbReference type="Gramene" id="PVH66191">
    <property type="protein sequence ID" value="PVH66191"/>
    <property type="gene ID" value="PAHAL_1G174000"/>
</dbReference>